<sequence>MPETPNFASLIGSRICHDLISPIGAINNGLELVAMSSASTSPEMALIADSVASASARIRLFRIAFGAASDQMIGQTEVSTILDGYYSTSRVSVTWNITDSQPRNIVRLTFLALLCMETSMPFGGRIEVSEDDDQITLTGHADKYIVDDLLWSQLVNGNHPTDLSPSHVQFGLLPTFAAEDGRSVHTSTNATPVIIRF</sequence>
<keyword evidence="3" id="KW-1185">Reference proteome</keyword>
<protein>
    <submittedName>
        <fullName evidence="2">Histidine phosphotransferase ChpT</fullName>
    </submittedName>
</protein>
<proteinExistence type="predicted"/>
<name>A0A7W6E576_9RHOB</name>
<dbReference type="Gene3D" id="1.10.287.130">
    <property type="match status" value="1"/>
</dbReference>
<dbReference type="Gene3D" id="3.30.565.10">
    <property type="entry name" value="Histidine kinase-like ATPase, C-terminal domain"/>
    <property type="match status" value="1"/>
</dbReference>
<dbReference type="GO" id="GO:0016740">
    <property type="term" value="F:transferase activity"/>
    <property type="evidence" value="ECO:0007669"/>
    <property type="project" value="UniProtKB-KW"/>
</dbReference>
<evidence type="ECO:0000313" key="2">
    <source>
        <dbReference type="EMBL" id="MBB3994434.1"/>
    </source>
</evidence>
<comment type="caution">
    <text evidence="2">The sequence shown here is derived from an EMBL/GenBank/DDBJ whole genome shotgun (WGS) entry which is preliminary data.</text>
</comment>
<organism evidence="2 3">
    <name type="scientific">Sulfitobacter undariae</name>
    <dbReference type="NCBI Taxonomy" id="1563671"/>
    <lineage>
        <taxon>Bacteria</taxon>
        <taxon>Pseudomonadati</taxon>
        <taxon>Pseudomonadota</taxon>
        <taxon>Alphaproteobacteria</taxon>
        <taxon>Rhodobacterales</taxon>
        <taxon>Roseobacteraceae</taxon>
        <taxon>Sulfitobacter</taxon>
    </lineage>
</organism>
<dbReference type="InterPro" id="IPR018762">
    <property type="entry name" value="ChpT_C"/>
</dbReference>
<dbReference type="RefSeq" id="WP_184565477.1">
    <property type="nucleotide sequence ID" value="NZ_JACIEI010000006.1"/>
</dbReference>
<dbReference type="Pfam" id="PF10090">
    <property type="entry name" value="HPTransfase"/>
    <property type="match status" value="1"/>
</dbReference>
<evidence type="ECO:0000259" key="1">
    <source>
        <dbReference type="Pfam" id="PF10090"/>
    </source>
</evidence>
<feature type="domain" description="Histidine phosphotransferase ChpT C-terminal" evidence="1">
    <location>
        <begin position="77"/>
        <end position="189"/>
    </location>
</feature>
<dbReference type="Proteomes" id="UP000530268">
    <property type="component" value="Unassembled WGS sequence"/>
</dbReference>
<dbReference type="InterPro" id="IPR036890">
    <property type="entry name" value="HATPase_C_sf"/>
</dbReference>
<dbReference type="EMBL" id="JACIEI010000006">
    <property type="protein sequence ID" value="MBB3994434.1"/>
    <property type="molecule type" value="Genomic_DNA"/>
</dbReference>
<accession>A0A7W6E576</accession>
<reference evidence="2 3" key="1">
    <citation type="submission" date="2020-08" db="EMBL/GenBank/DDBJ databases">
        <title>Genomic Encyclopedia of Type Strains, Phase IV (KMG-IV): sequencing the most valuable type-strain genomes for metagenomic binning, comparative biology and taxonomic classification.</title>
        <authorList>
            <person name="Goeker M."/>
        </authorList>
    </citation>
    <scope>NUCLEOTIDE SEQUENCE [LARGE SCALE GENOMIC DNA]</scope>
    <source>
        <strain evidence="2 3">DSM 102234</strain>
    </source>
</reference>
<dbReference type="AlphaFoldDB" id="A0A7W6E576"/>
<keyword evidence="2" id="KW-0808">Transferase</keyword>
<gene>
    <name evidence="2" type="ORF">GGR95_002080</name>
</gene>
<evidence type="ECO:0000313" key="3">
    <source>
        <dbReference type="Proteomes" id="UP000530268"/>
    </source>
</evidence>